<evidence type="ECO:0000313" key="1">
    <source>
        <dbReference type="EMBL" id="ALM94278.1"/>
    </source>
</evidence>
<dbReference type="AlphaFoldDB" id="A0A1Z3CF36"/>
<dbReference type="EMBL" id="CP021934">
    <property type="protein sequence ID" value="ASC02238.1"/>
    <property type="molecule type" value="Genomic_DNA"/>
</dbReference>
<sequence>MNLEKILNNAQKSKKKAHISATVSYDLKAKLDELSKVNKVTLSMLIESILNEFLEVTSLDEKKD</sequence>
<reference evidence="1 4" key="1">
    <citation type="submission" date="2015-11" db="EMBL/GenBank/DDBJ databases">
        <authorList>
            <person name="Kook J.-K."/>
            <person name="Park S.-N."/>
            <person name="Lim Y.K."/>
            <person name="Jo E."/>
        </authorList>
    </citation>
    <scope>NUCLEOTIDE SEQUENCE [LARGE SCALE GENOMIC DNA]</scope>
    <source>
        <strain evidence="1 4">ChDC F306</strain>
    </source>
</reference>
<dbReference type="Proteomes" id="UP000067061">
    <property type="component" value="Chromosome"/>
</dbReference>
<keyword evidence="5" id="KW-1185">Reference proteome</keyword>
<dbReference type="EMBL" id="CP013121">
    <property type="protein sequence ID" value="ALM94278.1"/>
    <property type="molecule type" value="Genomic_DNA"/>
</dbReference>
<evidence type="ECO:0000313" key="3">
    <source>
        <dbReference type="EMBL" id="PHI09982.1"/>
    </source>
</evidence>
<evidence type="ECO:0008006" key="7">
    <source>
        <dbReference type="Google" id="ProtNLM"/>
    </source>
</evidence>
<evidence type="ECO:0000313" key="2">
    <source>
        <dbReference type="EMBL" id="ASC02238.1"/>
    </source>
</evidence>
<reference evidence="3 6" key="3">
    <citation type="submission" date="2017-06" db="EMBL/GenBank/DDBJ databases">
        <title>Draft genome sequence of Fusobacterium nucleatum subsp. polymorphum KCOM 1267 (=ChDC F290).</title>
        <authorList>
            <person name="Kook J.-K."/>
            <person name="Park S.-N."/>
            <person name="Lim Y.K."/>
            <person name="Roh H."/>
        </authorList>
    </citation>
    <scope>NUCLEOTIDE SEQUENCE [LARGE SCALE GENOMIC DNA]</scope>
    <source>
        <strain evidence="3">KCOM 1267</strain>
        <strain evidence="6">KCOM 1267(ChDC F290)</strain>
    </source>
</reference>
<evidence type="ECO:0000313" key="6">
    <source>
        <dbReference type="Proteomes" id="UP000221504"/>
    </source>
</evidence>
<organism evidence="2 5">
    <name type="scientific">Fusobacterium nucleatum subsp. polymorphum</name>
    <name type="common">Fusobacterium polymorphum</name>
    <dbReference type="NCBI Taxonomy" id="76857"/>
    <lineage>
        <taxon>Bacteria</taxon>
        <taxon>Fusobacteriati</taxon>
        <taxon>Fusobacteriota</taxon>
        <taxon>Fusobacteriia</taxon>
        <taxon>Fusobacteriales</taxon>
        <taxon>Fusobacteriaceae</taxon>
        <taxon>Fusobacterium</taxon>
    </lineage>
</organism>
<evidence type="ECO:0000313" key="5">
    <source>
        <dbReference type="Proteomes" id="UP000196759"/>
    </source>
</evidence>
<name>A0A1Z3CF36_FUSNP</name>
<reference evidence="2 5" key="2">
    <citation type="submission" date="2017-06" db="EMBL/GenBank/DDBJ databases">
        <title>Draft genome sequence of Fusobacterium nucleatum subsp. polymorphum KCOM 1260 (=ChDC F218).</title>
        <authorList>
            <person name="Kook J.-K."/>
            <person name="Park S.-N."/>
            <person name="Lim Y.K."/>
            <person name="Roh H."/>
        </authorList>
    </citation>
    <scope>NUCLEOTIDE SEQUENCE [LARGE SCALE GENOMIC DNA]</scope>
    <source>
        <strain evidence="2">KCOM 1260</strain>
        <strain evidence="5">KCOM 1260 (ChDC F218)</strain>
    </source>
</reference>
<accession>A0A1Z3CF36</accession>
<dbReference type="Proteomes" id="UP000196759">
    <property type="component" value="Chromosome"/>
</dbReference>
<dbReference type="RefSeq" id="WP_008799735.1">
    <property type="nucleotide sequence ID" value="NZ_CP013121.1"/>
</dbReference>
<evidence type="ECO:0000313" key="4">
    <source>
        <dbReference type="Proteomes" id="UP000067061"/>
    </source>
</evidence>
<gene>
    <name evidence="2" type="ORF">CBG50_02270</name>
    <name evidence="3" type="ORF">CBG52_01915</name>
    <name evidence="1" type="ORF">RO02_06490</name>
</gene>
<proteinExistence type="predicted"/>
<dbReference type="EMBL" id="NIRM01000001">
    <property type="protein sequence ID" value="PHI09982.1"/>
    <property type="molecule type" value="Genomic_DNA"/>
</dbReference>
<protein>
    <recommendedName>
        <fullName evidence="7">CopG family transcriptional regulator</fullName>
    </recommendedName>
</protein>
<dbReference type="Proteomes" id="UP000221504">
    <property type="component" value="Unassembled WGS sequence"/>
</dbReference>